<dbReference type="InterPro" id="IPR029752">
    <property type="entry name" value="D-isomer_DH_CS1"/>
</dbReference>
<dbReference type="InterPro" id="IPR006139">
    <property type="entry name" value="D-isomer_2_OHA_DH_cat_dom"/>
</dbReference>
<evidence type="ECO:0000313" key="6">
    <source>
        <dbReference type="EMBL" id="WRP14008.1"/>
    </source>
</evidence>
<name>A0ABZ1BNE8_9FIRM</name>
<evidence type="ECO:0000259" key="4">
    <source>
        <dbReference type="Pfam" id="PF00389"/>
    </source>
</evidence>
<proteinExistence type="inferred from homology"/>
<dbReference type="GO" id="GO:0016491">
    <property type="term" value="F:oxidoreductase activity"/>
    <property type="evidence" value="ECO:0007669"/>
    <property type="project" value="UniProtKB-KW"/>
</dbReference>
<dbReference type="Gene3D" id="3.40.50.720">
    <property type="entry name" value="NAD(P)-binding Rossmann-like Domain"/>
    <property type="match status" value="2"/>
</dbReference>
<dbReference type="Proteomes" id="UP001333102">
    <property type="component" value="Chromosome"/>
</dbReference>
<sequence length="334" mass="36384">MTGTFDVYVTRRLPEPGMSMLAAHARVEVNPHDRPLTRAELLQAVRGRDGLVTLLTDPIDAQVMEAAGPRLRVISNYAVGFNNIDVAEATRRGVLVCNTPGVLTETTADLAWALIMAVARRIVEADAFMRSGRYEAMGGWSPTLLLGSDVHGKTLGIVGFGRIGEAVARRARGFDMRILYHDVRRRAADEERRLGAEYRELDDLLRESDFVTLHVDLNASTRHLIDARTLALMKPTAYLINTSRGPVVDEAALVAALRERRIAGAGLDVFEDEPRMAPGLAELSNVVVLPHIASASTETRARMAEMAAANLIAALSGQRPAHVVNPEVLEGKRA</sequence>
<dbReference type="InterPro" id="IPR036291">
    <property type="entry name" value="NAD(P)-bd_dom_sf"/>
</dbReference>
<dbReference type="PANTHER" id="PTHR10996">
    <property type="entry name" value="2-HYDROXYACID DEHYDROGENASE-RELATED"/>
    <property type="match status" value="1"/>
</dbReference>
<evidence type="ECO:0000256" key="1">
    <source>
        <dbReference type="ARBA" id="ARBA00005854"/>
    </source>
</evidence>
<dbReference type="PROSITE" id="PS00065">
    <property type="entry name" value="D_2_HYDROXYACID_DH_1"/>
    <property type="match status" value="1"/>
</dbReference>
<dbReference type="EC" id="1.1.1.-" evidence="6"/>
<dbReference type="InterPro" id="IPR029753">
    <property type="entry name" value="D-isomer_DH_CS"/>
</dbReference>
<keyword evidence="2 3" id="KW-0560">Oxidoreductase</keyword>
<dbReference type="InterPro" id="IPR006140">
    <property type="entry name" value="D-isomer_DH_NAD-bd"/>
</dbReference>
<evidence type="ECO:0000313" key="7">
    <source>
        <dbReference type="Proteomes" id="UP001333102"/>
    </source>
</evidence>
<protein>
    <submittedName>
        <fullName evidence="6">D-glycerate dehydrogenase</fullName>
        <ecNumber evidence="6">1.1.1.-</ecNumber>
    </submittedName>
</protein>
<gene>
    <name evidence="6" type="ORF">VLY81_11330</name>
</gene>
<dbReference type="SUPFAM" id="SSF52283">
    <property type="entry name" value="Formate/glycerate dehydrogenase catalytic domain-like"/>
    <property type="match status" value="1"/>
</dbReference>
<dbReference type="CDD" id="cd05301">
    <property type="entry name" value="GDH"/>
    <property type="match status" value="1"/>
</dbReference>
<dbReference type="PROSITE" id="PS00671">
    <property type="entry name" value="D_2_HYDROXYACID_DH_3"/>
    <property type="match status" value="1"/>
</dbReference>
<reference evidence="7" key="1">
    <citation type="submission" date="2023-12" db="EMBL/GenBank/DDBJ databases">
        <title>Novel isolates from deep terrestrial aquifers shed light on the physiology and ecology of the class Limnochordia.</title>
        <authorList>
            <person name="Karnachuk O.V."/>
            <person name="Lukina A.P."/>
            <person name="Avakyan M.R."/>
            <person name="Kadnikov V."/>
            <person name="Begmatov S."/>
            <person name="Beletsky A.V."/>
            <person name="Mardanov A.V."/>
            <person name="Ravin N.V."/>
        </authorList>
    </citation>
    <scope>NUCLEOTIDE SEQUENCE [LARGE SCALE GENOMIC DNA]</scope>
    <source>
        <strain evidence="7">LN</strain>
    </source>
</reference>
<dbReference type="PANTHER" id="PTHR10996:SF283">
    <property type="entry name" value="GLYOXYLATE_HYDROXYPYRUVATE REDUCTASE B"/>
    <property type="match status" value="1"/>
</dbReference>
<dbReference type="Pfam" id="PF02826">
    <property type="entry name" value="2-Hacid_dh_C"/>
    <property type="match status" value="1"/>
</dbReference>
<dbReference type="RefSeq" id="WP_324668286.1">
    <property type="nucleotide sequence ID" value="NZ_CP141614.1"/>
</dbReference>
<keyword evidence="7" id="KW-1185">Reference proteome</keyword>
<evidence type="ECO:0000259" key="5">
    <source>
        <dbReference type="Pfam" id="PF02826"/>
    </source>
</evidence>
<dbReference type="SUPFAM" id="SSF51735">
    <property type="entry name" value="NAD(P)-binding Rossmann-fold domains"/>
    <property type="match status" value="1"/>
</dbReference>
<organism evidence="6 7">
    <name type="scientific">Geochorda subterranea</name>
    <dbReference type="NCBI Taxonomy" id="3109564"/>
    <lineage>
        <taxon>Bacteria</taxon>
        <taxon>Bacillati</taxon>
        <taxon>Bacillota</taxon>
        <taxon>Limnochordia</taxon>
        <taxon>Limnochordales</taxon>
        <taxon>Geochordaceae</taxon>
        <taxon>Geochorda</taxon>
    </lineage>
</organism>
<comment type="similarity">
    <text evidence="1 3">Belongs to the D-isomer specific 2-hydroxyacid dehydrogenase family.</text>
</comment>
<evidence type="ECO:0000256" key="2">
    <source>
        <dbReference type="ARBA" id="ARBA00023002"/>
    </source>
</evidence>
<dbReference type="Pfam" id="PF00389">
    <property type="entry name" value="2-Hacid_dh"/>
    <property type="match status" value="1"/>
</dbReference>
<accession>A0ABZ1BNE8</accession>
<evidence type="ECO:0000256" key="3">
    <source>
        <dbReference type="RuleBase" id="RU003719"/>
    </source>
</evidence>
<dbReference type="EMBL" id="CP141614">
    <property type="protein sequence ID" value="WRP14008.1"/>
    <property type="molecule type" value="Genomic_DNA"/>
</dbReference>
<feature type="domain" description="D-isomer specific 2-hydroxyacid dehydrogenase catalytic" evidence="4">
    <location>
        <begin position="7"/>
        <end position="325"/>
    </location>
</feature>
<dbReference type="InterPro" id="IPR050223">
    <property type="entry name" value="D-isomer_2-hydroxyacid_DH"/>
</dbReference>
<feature type="domain" description="D-isomer specific 2-hydroxyacid dehydrogenase NAD-binding" evidence="5">
    <location>
        <begin position="113"/>
        <end position="293"/>
    </location>
</feature>